<dbReference type="EMBL" id="LGRX02031246">
    <property type="protein sequence ID" value="KAK3244897.1"/>
    <property type="molecule type" value="Genomic_DNA"/>
</dbReference>
<dbReference type="Proteomes" id="UP001190700">
    <property type="component" value="Unassembled WGS sequence"/>
</dbReference>
<protein>
    <submittedName>
        <fullName evidence="1">Uncharacterized protein</fullName>
    </submittedName>
</protein>
<comment type="caution">
    <text evidence="1">The sequence shown here is derived from an EMBL/GenBank/DDBJ whole genome shotgun (WGS) entry which is preliminary data.</text>
</comment>
<reference evidence="1 2" key="1">
    <citation type="journal article" date="2015" name="Genome Biol. Evol.">
        <title>Comparative Genomics of a Bacterivorous Green Alga Reveals Evolutionary Causalities and Consequences of Phago-Mixotrophic Mode of Nutrition.</title>
        <authorList>
            <person name="Burns J.A."/>
            <person name="Paasch A."/>
            <person name="Narechania A."/>
            <person name="Kim E."/>
        </authorList>
    </citation>
    <scope>NUCLEOTIDE SEQUENCE [LARGE SCALE GENOMIC DNA]</scope>
    <source>
        <strain evidence="1 2">PLY_AMNH</strain>
    </source>
</reference>
<evidence type="ECO:0000313" key="1">
    <source>
        <dbReference type="EMBL" id="KAK3244897.1"/>
    </source>
</evidence>
<proteinExistence type="predicted"/>
<evidence type="ECO:0000313" key="2">
    <source>
        <dbReference type="Proteomes" id="UP001190700"/>
    </source>
</evidence>
<sequence length="110" mass="11908">MARRQQTMETVITKELRQGADAGLVRPTDEGTVRHPNREIKAERRIFSRFDKAVASGRAWLITAATSTADCNGRSAKAVPVSGAAQSGTSEATCCGGRRGTKARRINRSY</sequence>
<dbReference type="AlphaFoldDB" id="A0AAE0EYI8"/>
<organism evidence="1 2">
    <name type="scientific">Cymbomonas tetramitiformis</name>
    <dbReference type="NCBI Taxonomy" id="36881"/>
    <lineage>
        <taxon>Eukaryota</taxon>
        <taxon>Viridiplantae</taxon>
        <taxon>Chlorophyta</taxon>
        <taxon>Pyramimonadophyceae</taxon>
        <taxon>Pyramimonadales</taxon>
        <taxon>Pyramimonadaceae</taxon>
        <taxon>Cymbomonas</taxon>
    </lineage>
</organism>
<name>A0AAE0EYI8_9CHLO</name>
<gene>
    <name evidence="1" type="ORF">CYMTET_45514</name>
</gene>
<accession>A0AAE0EYI8</accession>
<keyword evidence="2" id="KW-1185">Reference proteome</keyword>